<dbReference type="SUPFAM" id="SSF46894">
    <property type="entry name" value="C-terminal effector domain of the bipartite response regulators"/>
    <property type="match status" value="1"/>
</dbReference>
<accession>A0A9D1UKK0</accession>
<evidence type="ECO:0000313" key="4">
    <source>
        <dbReference type="EMBL" id="HIW90808.1"/>
    </source>
</evidence>
<sequence>MTPARQLSEALAGCSILLPVDRRSGEFSTALERHGAETTVAPPLAITSHFDDAELLAETRALIADPPEIVVVTTGVGFRGWMDAAEQDGVQEDLVGALEQAQILVRGPKARGAVQQAGMEIDWVAETETSTEIIDYLQAEGVRDKRIVIQHHGAGDPHMENALTEAGAQVRGLVIYRWGPPPDPALVGRTTGMVASGRVDAVLFTSAPGARAWLRSAEELGTLPAVLEAAKERTLFGAVGPITATPLREIGIEPIVPERFRLGALVREVVLSMAGPANSVRTDVGDLHVRTGGALLEGSFYPLGRTGSELLRILWSRPGQVLSRAEVAEKLSAVTGEDATERAVEVAVARVRGAMEQPELIQTVYKRGYRLAVPDETVRKLA</sequence>
<gene>
    <name evidence="4" type="ORF">H9870_03980</name>
</gene>
<dbReference type="InterPro" id="IPR036108">
    <property type="entry name" value="4pyrrol_syn_uPrphyn_synt_sf"/>
</dbReference>
<dbReference type="InterPro" id="IPR036388">
    <property type="entry name" value="WH-like_DNA-bd_sf"/>
</dbReference>
<reference evidence="4" key="1">
    <citation type="journal article" date="2021" name="PeerJ">
        <title>Extensive microbial diversity within the chicken gut microbiome revealed by metagenomics and culture.</title>
        <authorList>
            <person name="Gilroy R."/>
            <person name="Ravi A."/>
            <person name="Getino M."/>
            <person name="Pursley I."/>
            <person name="Horton D.L."/>
            <person name="Alikhan N.F."/>
            <person name="Baker D."/>
            <person name="Gharbi K."/>
            <person name="Hall N."/>
            <person name="Watson M."/>
            <person name="Adriaenssens E.M."/>
            <person name="Foster-Nyarko E."/>
            <person name="Jarju S."/>
            <person name="Secka A."/>
            <person name="Antonio M."/>
            <person name="Oren A."/>
            <person name="Chaudhuri R.R."/>
            <person name="La Ragione R."/>
            <person name="Hildebrand F."/>
            <person name="Pallen M.J."/>
        </authorList>
    </citation>
    <scope>NUCLEOTIDE SEQUENCE</scope>
    <source>
        <strain evidence="4">CHK32-1732</strain>
    </source>
</reference>
<keyword evidence="1 2" id="KW-0238">DNA-binding</keyword>
<keyword evidence="4" id="KW-0456">Lyase</keyword>
<proteinExistence type="predicted"/>
<dbReference type="EMBL" id="DXGC01000039">
    <property type="protein sequence ID" value="HIW90808.1"/>
    <property type="molecule type" value="Genomic_DNA"/>
</dbReference>
<evidence type="ECO:0000256" key="1">
    <source>
        <dbReference type="ARBA" id="ARBA00023125"/>
    </source>
</evidence>
<feature type="domain" description="OmpR/PhoB-type" evidence="3">
    <location>
        <begin position="268"/>
        <end position="373"/>
    </location>
</feature>
<dbReference type="PANTHER" id="PTHR40082:SF1">
    <property type="entry name" value="BLR5956 PROTEIN"/>
    <property type="match status" value="1"/>
</dbReference>
<dbReference type="InterPro" id="IPR039793">
    <property type="entry name" value="UROS/Hem4"/>
</dbReference>
<dbReference type="Gene3D" id="1.10.10.10">
    <property type="entry name" value="Winged helix-like DNA-binding domain superfamily/Winged helix DNA-binding domain"/>
    <property type="match status" value="1"/>
</dbReference>
<dbReference type="InterPro" id="IPR016032">
    <property type="entry name" value="Sig_transdc_resp-reg_C-effctor"/>
</dbReference>
<dbReference type="InterPro" id="IPR003754">
    <property type="entry name" value="4pyrrol_synth_uPrphyn_synth"/>
</dbReference>
<dbReference type="SMART" id="SM00862">
    <property type="entry name" value="Trans_reg_C"/>
    <property type="match status" value="1"/>
</dbReference>
<feature type="DNA-binding region" description="OmpR/PhoB-type" evidence="2">
    <location>
        <begin position="268"/>
        <end position="373"/>
    </location>
</feature>
<dbReference type="NCBIfam" id="NF005568">
    <property type="entry name" value="PRK07239.1"/>
    <property type="match status" value="1"/>
</dbReference>
<dbReference type="CDD" id="cd00383">
    <property type="entry name" value="trans_reg_C"/>
    <property type="match status" value="1"/>
</dbReference>
<dbReference type="SUPFAM" id="SSF69618">
    <property type="entry name" value="HemD-like"/>
    <property type="match status" value="1"/>
</dbReference>
<dbReference type="PANTHER" id="PTHR40082">
    <property type="entry name" value="BLR5956 PROTEIN"/>
    <property type="match status" value="1"/>
</dbReference>
<reference evidence="4" key="2">
    <citation type="submission" date="2021-04" db="EMBL/GenBank/DDBJ databases">
        <authorList>
            <person name="Gilroy R."/>
        </authorList>
    </citation>
    <scope>NUCLEOTIDE SEQUENCE</scope>
    <source>
        <strain evidence="4">CHK32-1732</strain>
    </source>
</reference>
<comment type="caution">
    <text evidence="4">The sequence shown here is derived from an EMBL/GenBank/DDBJ whole genome shotgun (WGS) entry which is preliminary data.</text>
</comment>
<dbReference type="PROSITE" id="PS51755">
    <property type="entry name" value="OMPR_PHOB"/>
    <property type="match status" value="1"/>
</dbReference>
<dbReference type="AlphaFoldDB" id="A0A9D1UKK0"/>
<organism evidence="4 5">
    <name type="scientific">Candidatus Corynebacterium avicola</name>
    <dbReference type="NCBI Taxonomy" id="2838527"/>
    <lineage>
        <taxon>Bacteria</taxon>
        <taxon>Bacillati</taxon>
        <taxon>Actinomycetota</taxon>
        <taxon>Actinomycetes</taxon>
        <taxon>Mycobacteriales</taxon>
        <taxon>Corynebacteriaceae</taxon>
        <taxon>Corynebacterium</taxon>
    </lineage>
</organism>
<dbReference type="GO" id="GO:0004852">
    <property type="term" value="F:uroporphyrinogen-III synthase activity"/>
    <property type="evidence" value="ECO:0007669"/>
    <property type="project" value="UniProtKB-EC"/>
</dbReference>
<dbReference type="GO" id="GO:0003677">
    <property type="term" value="F:DNA binding"/>
    <property type="evidence" value="ECO:0007669"/>
    <property type="project" value="UniProtKB-UniRule"/>
</dbReference>
<dbReference type="CDD" id="cd06578">
    <property type="entry name" value="HemD"/>
    <property type="match status" value="1"/>
</dbReference>
<dbReference type="Pfam" id="PF00486">
    <property type="entry name" value="Trans_reg_C"/>
    <property type="match status" value="1"/>
</dbReference>
<name>A0A9D1UKK0_9CORY</name>
<dbReference type="GO" id="GO:0000160">
    <property type="term" value="P:phosphorelay signal transduction system"/>
    <property type="evidence" value="ECO:0007669"/>
    <property type="project" value="InterPro"/>
</dbReference>
<dbReference type="InterPro" id="IPR001867">
    <property type="entry name" value="OmpR/PhoB-type_DNA-bd"/>
</dbReference>
<dbReference type="Proteomes" id="UP000824190">
    <property type="component" value="Unassembled WGS sequence"/>
</dbReference>
<dbReference type="GO" id="GO:0006780">
    <property type="term" value="P:uroporphyrinogen III biosynthetic process"/>
    <property type="evidence" value="ECO:0007669"/>
    <property type="project" value="InterPro"/>
</dbReference>
<evidence type="ECO:0000313" key="5">
    <source>
        <dbReference type="Proteomes" id="UP000824190"/>
    </source>
</evidence>
<dbReference type="GO" id="GO:0006355">
    <property type="term" value="P:regulation of DNA-templated transcription"/>
    <property type="evidence" value="ECO:0007669"/>
    <property type="project" value="InterPro"/>
</dbReference>
<evidence type="ECO:0000256" key="2">
    <source>
        <dbReference type="PROSITE-ProRule" id="PRU01091"/>
    </source>
</evidence>
<protein>
    <submittedName>
        <fullName evidence="4">Uroporphyrinogen-III synthase</fullName>
        <ecNumber evidence="4">4.2.1.75</ecNumber>
    </submittedName>
</protein>
<evidence type="ECO:0000259" key="3">
    <source>
        <dbReference type="PROSITE" id="PS51755"/>
    </source>
</evidence>
<dbReference type="Gene3D" id="3.40.50.10090">
    <property type="match status" value="2"/>
</dbReference>
<dbReference type="Pfam" id="PF02602">
    <property type="entry name" value="HEM4"/>
    <property type="match status" value="1"/>
</dbReference>
<dbReference type="EC" id="4.2.1.75" evidence="4"/>